<evidence type="ECO:0008006" key="16">
    <source>
        <dbReference type="Google" id="ProtNLM"/>
    </source>
</evidence>
<dbReference type="InterPro" id="IPR034870">
    <property type="entry name" value="TET_fam"/>
</dbReference>
<dbReference type="GO" id="GO:0003723">
    <property type="term" value="F:RNA binding"/>
    <property type="evidence" value="ECO:0007669"/>
    <property type="project" value="UniProtKB-UniRule"/>
</dbReference>
<evidence type="ECO:0000259" key="12">
    <source>
        <dbReference type="PROSITE" id="PS50102"/>
    </source>
</evidence>
<feature type="signal peptide" evidence="11">
    <location>
        <begin position="1"/>
        <end position="18"/>
    </location>
</feature>
<dbReference type="CDD" id="cd12534">
    <property type="entry name" value="RRM_SARFH"/>
    <property type="match status" value="1"/>
</dbReference>
<dbReference type="SUPFAM" id="SSF90209">
    <property type="entry name" value="Ran binding protein zinc finger-like"/>
    <property type="match status" value="1"/>
</dbReference>
<dbReference type="Pfam" id="PF00076">
    <property type="entry name" value="RRM_1"/>
    <property type="match status" value="1"/>
</dbReference>
<evidence type="ECO:0000256" key="11">
    <source>
        <dbReference type="SAM" id="SignalP"/>
    </source>
</evidence>
<dbReference type="InterPro" id="IPR001876">
    <property type="entry name" value="Znf_RanBP2"/>
</dbReference>
<dbReference type="SMART" id="SM00547">
    <property type="entry name" value="ZnF_RBZ"/>
    <property type="match status" value="1"/>
</dbReference>
<feature type="domain" description="RRM" evidence="12">
    <location>
        <begin position="234"/>
        <end position="320"/>
    </location>
</feature>
<feature type="domain" description="RanBP2-type" evidence="13">
    <location>
        <begin position="365"/>
        <end position="396"/>
    </location>
</feature>
<feature type="region of interest" description="Disordered" evidence="10">
    <location>
        <begin position="392"/>
        <end position="476"/>
    </location>
</feature>
<evidence type="ECO:0000259" key="13">
    <source>
        <dbReference type="PROSITE" id="PS50199"/>
    </source>
</evidence>
<comment type="subcellular location">
    <subcellularLocation>
        <location evidence="1">Nucleus</location>
    </subcellularLocation>
</comment>
<keyword evidence="15" id="KW-1185">Reference proteome</keyword>
<feature type="compositionally biased region" description="Gly residues" evidence="10">
    <location>
        <begin position="396"/>
        <end position="421"/>
    </location>
</feature>
<dbReference type="GO" id="GO:0008270">
    <property type="term" value="F:zinc ion binding"/>
    <property type="evidence" value="ECO:0007669"/>
    <property type="project" value="UniProtKB-KW"/>
</dbReference>
<keyword evidence="7" id="KW-0539">Nucleus</keyword>
<organism evidence="14 15">
    <name type="scientific">Rhipicephalus microplus</name>
    <name type="common">Cattle tick</name>
    <name type="synonym">Boophilus microplus</name>
    <dbReference type="NCBI Taxonomy" id="6941"/>
    <lineage>
        <taxon>Eukaryota</taxon>
        <taxon>Metazoa</taxon>
        <taxon>Ecdysozoa</taxon>
        <taxon>Arthropoda</taxon>
        <taxon>Chelicerata</taxon>
        <taxon>Arachnida</taxon>
        <taxon>Acari</taxon>
        <taxon>Parasitiformes</taxon>
        <taxon>Ixodida</taxon>
        <taxon>Ixodoidea</taxon>
        <taxon>Ixodidae</taxon>
        <taxon>Rhipicephalinae</taxon>
        <taxon>Rhipicephalus</taxon>
        <taxon>Boophilus</taxon>
    </lineage>
</organism>
<evidence type="ECO:0000256" key="9">
    <source>
        <dbReference type="PROSITE-ProRule" id="PRU00322"/>
    </source>
</evidence>
<feature type="chain" id="PRO_5039912220" description="Rna-binding protein fus" evidence="11">
    <location>
        <begin position="19"/>
        <end position="476"/>
    </location>
</feature>
<dbReference type="InterPro" id="IPR036443">
    <property type="entry name" value="Znf_RanBP2_sf"/>
</dbReference>
<evidence type="ECO:0000256" key="3">
    <source>
        <dbReference type="ARBA" id="ARBA00022723"/>
    </source>
</evidence>
<dbReference type="EMBL" id="JABSTU010000001">
    <property type="protein sequence ID" value="KAH8042190.1"/>
    <property type="molecule type" value="Genomic_DNA"/>
</dbReference>
<protein>
    <recommendedName>
        <fullName evidence="16">Rna-binding protein fus</fullName>
    </recommendedName>
</protein>
<dbReference type="PROSITE" id="PS01358">
    <property type="entry name" value="ZF_RANBP2_1"/>
    <property type="match status" value="1"/>
</dbReference>
<dbReference type="FunFam" id="3.30.70.330:FF:001036">
    <property type="entry name" value="Putative rna-binding protein fus"/>
    <property type="match status" value="1"/>
</dbReference>
<dbReference type="PANTHER" id="PTHR23238">
    <property type="entry name" value="RNA BINDING PROTEIN"/>
    <property type="match status" value="1"/>
</dbReference>
<keyword evidence="3" id="KW-0479">Metal-binding</keyword>
<evidence type="ECO:0000256" key="4">
    <source>
        <dbReference type="ARBA" id="ARBA00022771"/>
    </source>
</evidence>
<keyword evidence="5" id="KW-0862">Zinc</keyword>
<evidence type="ECO:0000256" key="1">
    <source>
        <dbReference type="ARBA" id="ARBA00004123"/>
    </source>
</evidence>
<feature type="compositionally biased region" description="Gly residues" evidence="10">
    <location>
        <begin position="325"/>
        <end position="364"/>
    </location>
</feature>
<evidence type="ECO:0000256" key="7">
    <source>
        <dbReference type="ARBA" id="ARBA00023242"/>
    </source>
</evidence>
<accession>A0A9J6F610</accession>
<dbReference type="GO" id="GO:0005634">
    <property type="term" value="C:nucleus"/>
    <property type="evidence" value="ECO:0007669"/>
    <property type="project" value="UniProtKB-SubCell"/>
</dbReference>
<dbReference type="SUPFAM" id="SSF54928">
    <property type="entry name" value="RNA-binding domain, RBD"/>
    <property type="match status" value="1"/>
</dbReference>
<evidence type="ECO:0000256" key="5">
    <source>
        <dbReference type="ARBA" id="ARBA00022833"/>
    </source>
</evidence>
<evidence type="ECO:0000256" key="10">
    <source>
        <dbReference type="SAM" id="MobiDB-lite"/>
    </source>
</evidence>
<keyword evidence="6 8" id="KW-0694">RNA-binding</keyword>
<sequence>MELSQLRHLLLLLPVTRPHTLPPPAQATGHKHNQLQRQAMGHSSQRLKVHMERQLDMELHSQHPSSHSSLNNRVPTSMEALVRPHMARATVLRPVQPHMGRPRGPRDKWVGRHSQLVLTGVRVVHPSPLSRVHPRGPQVVMGEGTLDGVEEGPQGAWLDRMEVHLGRPREAQQEAAATADLHLEVMGVLVVDLAVAKVGQACMAIGEAEVASRAIQGIVDRNTVVRGPSEEMADTIFVSNLPEDVGEIQLAEHFGAIGLIKIDKKTGKNKIWIYKDKITGKGKGEATITYDDPPTANSAITWFHGKEFMGGKINVELAQRKTPFGGFGGGMGGRGGPRGGRGGPRGGGGPGGGRGGGPDNGMGGRDGDWKCPNPACGNNNFSWRVQCNRCSAPRDGPGGPGGPDNGPPGMRGGMRGGPRGGRGGDRGGRGGGPPMGGRGGGPPMGGGGPPMGGRGGGFGPGRGGPGRGGPMRGGPG</sequence>
<dbReference type="AlphaFoldDB" id="A0A9J6F610"/>
<gene>
    <name evidence="14" type="ORF">HPB51_021274</name>
</gene>
<evidence type="ECO:0000256" key="6">
    <source>
        <dbReference type="ARBA" id="ARBA00022884"/>
    </source>
</evidence>
<dbReference type="Gene3D" id="3.30.70.330">
    <property type="match status" value="1"/>
</dbReference>
<dbReference type="GO" id="GO:0006355">
    <property type="term" value="P:regulation of DNA-templated transcription"/>
    <property type="evidence" value="ECO:0007669"/>
    <property type="project" value="InterPro"/>
</dbReference>
<comment type="similarity">
    <text evidence="2">Belongs to the RRM TET family.</text>
</comment>
<dbReference type="InterPro" id="IPR000504">
    <property type="entry name" value="RRM_dom"/>
</dbReference>
<keyword evidence="11" id="KW-0732">Signal</keyword>
<feature type="compositionally biased region" description="Gly residues" evidence="10">
    <location>
        <begin position="429"/>
        <end position="476"/>
    </location>
</feature>
<evidence type="ECO:0000256" key="2">
    <source>
        <dbReference type="ARBA" id="ARBA00008448"/>
    </source>
</evidence>
<evidence type="ECO:0000256" key="8">
    <source>
        <dbReference type="PROSITE-ProRule" id="PRU00176"/>
    </source>
</evidence>
<evidence type="ECO:0000313" key="14">
    <source>
        <dbReference type="EMBL" id="KAH8042190.1"/>
    </source>
</evidence>
<name>A0A9J6F610_RHIMP</name>
<dbReference type="Proteomes" id="UP000821866">
    <property type="component" value="Chromosome 1"/>
</dbReference>
<dbReference type="FunFam" id="4.10.1060.10:FF:000022">
    <property type="entry name" value="Cabeza, isoform D"/>
    <property type="match status" value="1"/>
</dbReference>
<proteinExistence type="inferred from homology"/>
<dbReference type="InterPro" id="IPR035979">
    <property type="entry name" value="RBD_domain_sf"/>
</dbReference>
<dbReference type="Pfam" id="PF00641">
    <property type="entry name" value="Zn_ribbon_RanBP"/>
    <property type="match status" value="1"/>
</dbReference>
<reference evidence="14" key="2">
    <citation type="submission" date="2021-09" db="EMBL/GenBank/DDBJ databases">
        <authorList>
            <person name="Jia N."/>
            <person name="Wang J."/>
            <person name="Shi W."/>
            <person name="Du L."/>
            <person name="Sun Y."/>
            <person name="Zhan W."/>
            <person name="Jiang J."/>
            <person name="Wang Q."/>
            <person name="Zhang B."/>
            <person name="Ji P."/>
            <person name="Sakyi L.B."/>
            <person name="Cui X."/>
            <person name="Yuan T."/>
            <person name="Jiang B."/>
            <person name="Yang W."/>
            <person name="Lam T.T.-Y."/>
            <person name="Chang Q."/>
            <person name="Ding S."/>
            <person name="Wang X."/>
            <person name="Zhu J."/>
            <person name="Ruan X."/>
            <person name="Zhao L."/>
            <person name="Wei J."/>
            <person name="Que T."/>
            <person name="Du C."/>
            <person name="Cheng J."/>
            <person name="Dai P."/>
            <person name="Han X."/>
            <person name="Huang E."/>
            <person name="Gao Y."/>
            <person name="Liu J."/>
            <person name="Shao H."/>
            <person name="Ye R."/>
            <person name="Li L."/>
            <person name="Wei W."/>
            <person name="Wang X."/>
            <person name="Wang C."/>
            <person name="Huo Q."/>
            <person name="Li W."/>
            <person name="Guo W."/>
            <person name="Chen H."/>
            <person name="Chen S."/>
            <person name="Zhou L."/>
            <person name="Zhou L."/>
            <person name="Ni X."/>
            <person name="Tian J."/>
            <person name="Zhou Y."/>
            <person name="Sheng Y."/>
            <person name="Liu T."/>
            <person name="Pan Y."/>
            <person name="Xia L."/>
            <person name="Li J."/>
            <person name="Zhao F."/>
            <person name="Cao W."/>
        </authorList>
    </citation>
    <scope>NUCLEOTIDE SEQUENCE</scope>
    <source>
        <strain evidence="14">Rmic-2018</strain>
        <tissue evidence="14">Larvae</tissue>
    </source>
</reference>
<keyword evidence="4 9" id="KW-0863">Zinc-finger</keyword>
<dbReference type="Gene3D" id="4.10.1060.10">
    <property type="entry name" value="Zinc finger, RanBP2-type"/>
    <property type="match status" value="1"/>
</dbReference>
<dbReference type="VEuPathDB" id="VectorBase:LOC119175063"/>
<comment type="caution">
    <text evidence="14">The sequence shown here is derived from an EMBL/GenBank/DDBJ whole genome shotgun (WGS) entry which is preliminary data.</text>
</comment>
<feature type="region of interest" description="Disordered" evidence="10">
    <location>
        <begin position="325"/>
        <end position="366"/>
    </location>
</feature>
<dbReference type="PROSITE" id="PS50199">
    <property type="entry name" value="ZF_RANBP2_2"/>
    <property type="match status" value="1"/>
</dbReference>
<dbReference type="PROSITE" id="PS50102">
    <property type="entry name" value="RRM"/>
    <property type="match status" value="1"/>
</dbReference>
<dbReference type="SMART" id="SM00360">
    <property type="entry name" value="RRM"/>
    <property type="match status" value="1"/>
</dbReference>
<reference evidence="14" key="1">
    <citation type="journal article" date="2020" name="Cell">
        <title>Large-Scale Comparative Analyses of Tick Genomes Elucidate Their Genetic Diversity and Vector Capacities.</title>
        <authorList>
            <consortium name="Tick Genome and Microbiome Consortium (TIGMIC)"/>
            <person name="Jia N."/>
            <person name="Wang J."/>
            <person name="Shi W."/>
            <person name="Du L."/>
            <person name="Sun Y."/>
            <person name="Zhan W."/>
            <person name="Jiang J.F."/>
            <person name="Wang Q."/>
            <person name="Zhang B."/>
            <person name="Ji P."/>
            <person name="Bell-Sakyi L."/>
            <person name="Cui X.M."/>
            <person name="Yuan T.T."/>
            <person name="Jiang B.G."/>
            <person name="Yang W.F."/>
            <person name="Lam T.T."/>
            <person name="Chang Q.C."/>
            <person name="Ding S.J."/>
            <person name="Wang X.J."/>
            <person name="Zhu J.G."/>
            <person name="Ruan X.D."/>
            <person name="Zhao L."/>
            <person name="Wei J.T."/>
            <person name="Ye R.Z."/>
            <person name="Que T.C."/>
            <person name="Du C.H."/>
            <person name="Zhou Y.H."/>
            <person name="Cheng J.X."/>
            <person name="Dai P.F."/>
            <person name="Guo W.B."/>
            <person name="Han X.H."/>
            <person name="Huang E.J."/>
            <person name="Li L.F."/>
            <person name="Wei W."/>
            <person name="Gao Y.C."/>
            <person name="Liu J.Z."/>
            <person name="Shao H.Z."/>
            <person name="Wang X."/>
            <person name="Wang C.C."/>
            <person name="Yang T.C."/>
            <person name="Huo Q.B."/>
            <person name="Li W."/>
            <person name="Chen H.Y."/>
            <person name="Chen S.E."/>
            <person name="Zhou L.G."/>
            <person name="Ni X.B."/>
            <person name="Tian J.H."/>
            <person name="Sheng Y."/>
            <person name="Liu T."/>
            <person name="Pan Y.S."/>
            <person name="Xia L.Y."/>
            <person name="Li J."/>
            <person name="Zhao F."/>
            <person name="Cao W.C."/>
        </authorList>
    </citation>
    <scope>NUCLEOTIDE SEQUENCE</scope>
    <source>
        <strain evidence="14">Rmic-2018</strain>
    </source>
</reference>
<evidence type="ECO:0000313" key="15">
    <source>
        <dbReference type="Proteomes" id="UP000821866"/>
    </source>
</evidence>
<dbReference type="InterPro" id="IPR012677">
    <property type="entry name" value="Nucleotide-bd_a/b_plait_sf"/>
</dbReference>